<dbReference type="Gene3D" id="2.40.128.20">
    <property type="match status" value="1"/>
</dbReference>
<evidence type="ECO:0000313" key="6">
    <source>
        <dbReference type="EMBL" id="QMS98820.1"/>
    </source>
</evidence>
<evidence type="ECO:0000313" key="7">
    <source>
        <dbReference type="Proteomes" id="UP000515349"/>
    </source>
</evidence>
<dbReference type="Pfam" id="PF08212">
    <property type="entry name" value="Lipocalin_2"/>
    <property type="match status" value="1"/>
</dbReference>
<organism evidence="6 7">
    <name type="scientific">Marnyiella aurantia</name>
    <dbReference type="NCBI Taxonomy" id="2758037"/>
    <lineage>
        <taxon>Bacteria</taxon>
        <taxon>Pseudomonadati</taxon>
        <taxon>Bacteroidota</taxon>
        <taxon>Flavobacteriia</taxon>
        <taxon>Flavobacteriales</taxon>
        <taxon>Weeksellaceae</taxon>
        <taxon>Marnyiella</taxon>
    </lineage>
</organism>
<comment type="similarity">
    <text evidence="1 2">Belongs to the calycin superfamily. Lipocalin family.</text>
</comment>
<dbReference type="PANTHER" id="PTHR10612:SF34">
    <property type="entry name" value="APOLIPOPROTEIN D"/>
    <property type="match status" value="1"/>
</dbReference>
<keyword evidence="8" id="KW-1185">Reference proteome</keyword>
<evidence type="ECO:0000313" key="5">
    <source>
        <dbReference type="EMBL" id="MBA5245777.1"/>
    </source>
</evidence>
<dbReference type="PIRSF" id="PIRSF036893">
    <property type="entry name" value="Lipocalin_ApoD"/>
    <property type="match status" value="1"/>
</dbReference>
<gene>
    <name evidence="6" type="ORF">H1R16_02055</name>
    <name evidence="5" type="ORF">H2507_01215</name>
</gene>
<dbReference type="InterPro" id="IPR022272">
    <property type="entry name" value="Lipocalin_CS"/>
</dbReference>
<evidence type="ECO:0000259" key="4">
    <source>
        <dbReference type="Pfam" id="PF08212"/>
    </source>
</evidence>
<protein>
    <submittedName>
        <fullName evidence="6">Lipocalin family protein</fullName>
    </submittedName>
</protein>
<dbReference type="RefSeq" id="WP_158064218.1">
    <property type="nucleotide sequence ID" value="NZ_CP059472.1"/>
</dbReference>
<dbReference type="AlphaFoldDB" id="A0A7D7LQ61"/>
<dbReference type="PANTHER" id="PTHR10612">
    <property type="entry name" value="APOLIPOPROTEIN D"/>
    <property type="match status" value="1"/>
</dbReference>
<keyword evidence="3" id="KW-0449">Lipoprotein</keyword>
<evidence type="ECO:0000256" key="2">
    <source>
        <dbReference type="PIRNR" id="PIRNR036893"/>
    </source>
</evidence>
<evidence type="ECO:0000313" key="8">
    <source>
        <dbReference type="Proteomes" id="UP000539710"/>
    </source>
</evidence>
<dbReference type="CDD" id="cd19438">
    <property type="entry name" value="lipocalin_Blc-like"/>
    <property type="match status" value="1"/>
</dbReference>
<dbReference type="PRINTS" id="PR01171">
    <property type="entry name" value="BCTLIPOCALIN"/>
</dbReference>
<dbReference type="KEGG" id="cbau:H1R16_02055"/>
<dbReference type="InterPro" id="IPR002446">
    <property type="entry name" value="Lipocalin_bac"/>
</dbReference>
<evidence type="ECO:0000256" key="3">
    <source>
        <dbReference type="PIRSR" id="PIRSR036893-52"/>
    </source>
</evidence>
<dbReference type="EMBL" id="CP059472">
    <property type="protein sequence ID" value="QMS98820.1"/>
    <property type="molecule type" value="Genomic_DNA"/>
</dbReference>
<dbReference type="InterPro" id="IPR047202">
    <property type="entry name" value="Lipocalin_Blc-like_dom"/>
</dbReference>
<dbReference type="SUPFAM" id="SSF50814">
    <property type="entry name" value="Lipocalins"/>
    <property type="match status" value="1"/>
</dbReference>
<sequence length="177" mass="20324">MNSKKILIPLSLGLIGLFVFNSCKAKIPAGAEPVRNFDKERYLGKWYEIARLDFTWEKNLNNVTAEYGTKDNGNISVLNRGYDYKKDKWKESEGEAKPVGDATVGSLKVAFFKPFWAGYNVIDLEDYRYALVIGDSLDNMWILSREKTIPDDIKQRFLAKAKSIGYQTEDLIWVKHD</sequence>
<name>A0A7D7LQ61_9FLAO</name>
<reference evidence="5" key="3">
    <citation type="submission" date="2020-07" db="EMBL/GenBank/DDBJ databases">
        <authorList>
            <person name="Yang C."/>
        </authorList>
    </citation>
    <scope>NUCLEOTIDE SEQUENCE</scope>
    <source>
        <strain evidence="5">Cx-624</strain>
    </source>
</reference>
<dbReference type="GO" id="GO:0006950">
    <property type="term" value="P:response to stress"/>
    <property type="evidence" value="ECO:0007669"/>
    <property type="project" value="UniProtKB-ARBA"/>
</dbReference>
<dbReference type="InterPro" id="IPR022271">
    <property type="entry name" value="Lipocalin_ApoD"/>
</dbReference>
<dbReference type="InterPro" id="IPR012674">
    <property type="entry name" value="Calycin"/>
</dbReference>
<accession>A0A7D7LQ61</accession>
<dbReference type="EMBL" id="JACEUX010000001">
    <property type="protein sequence ID" value="MBA5245777.1"/>
    <property type="molecule type" value="Genomic_DNA"/>
</dbReference>
<feature type="lipid moiety-binding region" description="S-diacylglycerol cysteine" evidence="3">
    <location>
        <position position="23"/>
    </location>
</feature>
<dbReference type="Proteomes" id="UP000539710">
    <property type="component" value="Unassembled WGS sequence"/>
</dbReference>
<reference evidence="6 7" key="1">
    <citation type="submission" date="2020-07" db="EMBL/GenBank/DDBJ databases">
        <title>Chryseobacterium sp.cx-624.</title>
        <authorList>
            <person name="Yang C."/>
        </authorList>
    </citation>
    <scope>NUCLEOTIDE SEQUENCE [LARGE SCALE GENOMIC DNA]</scope>
    <source>
        <strain evidence="7">cx-624</strain>
        <strain evidence="6">Cx-624</strain>
    </source>
</reference>
<evidence type="ECO:0000256" key="1">
    <source>
        <dbReference type="ARBA" id="ARBA00006889"/>
    </source>
</evidence>
<dbReference type="Proteomes" id="UP000515349">
    <property type="component" value="Chromosome"/>
</dbReference>
<keyword evidence="3" id="KW-0564">Palmitate</keyword>
<dbReference type="PROSITE" id="PS00213">
    <property type="entry name" value="LIPOCALIN"/>
    <property type="match status" value="1"/>
</dbReference>
<reference evidence="8" key="2">
    <citation type="submission" date="2020-07" db="EMBL/GenBank/DDBJ databases">
        <title>Flavobacterium sp. xlx-214.</title>
        <authorList>
            <person name="Yang C."/>
        </authorList>
    </citation>
    <scope>NUCLEOTIDE SEQUENCE [LARGE SCALE GENOMIC DNA]</scope>
    <source>
        <strain evidence="8">CX-624</strain>
    </source>
</reference>
<feature type="domain" description="Lipocalin/cytosolic fatty-acid binding" evidence="4">
    <location>
        <begin position="38"/>
        <end position="175"/>
    </location>
</feature>
<proteinExistence type="inferred from homology"/>
<dbReference type="InterPro" id="IPR000566">
    <property type="entry name" value="Lipocln_cytosolic_FA-bd_dom"/>
</dbReference>
<feature type="lipid moiety-binding region" description="N-palmitoyl cysteine" evidence="3">
    <location>
        <position position="23"/>
    </location>
</feature>